<sequence>MYDIRQYMDGFEVYEVMDKKSNTWFRVAPERGGLVISLGIEGTELLYLDKETFLDREANVRGGIPILFPICGQLENGTYELDGVTFHMKNHGVARTNPWQVVETNADEGSITLSLTSNEETLREFPFPFELIFKYGFKAGRFYIEQTYRNTSTKQMPMYAGFHPYFQADKKAVAYRTDATKYLDYNDMEEKRYEGELDLSGMVESVVLLNTEMRSIAFAPRENQPTIQMTYGPEFKYVVVWSVEGKPFICVEPWMAKNAAFNSGEDLVYLAPGASIHTNLQIAAIR</sequence>
<organism evidence="1 2">
    <name type="scientific">Alicyclobacillus fodiniaquatilis</name>
    <dbReference type="NCBI Taxonomy" id="1661150"/>
    <lineage>
        <taxon>Bacteria</taxon>
        <taxon>Bacillati</taxon>
        <taxon>Bacillota</taxon>
        <taxon>Bacilli</taxon>
        <taxon>Bacillales</taxon>
        <taxon>Alicyclobacillaceae</taxon>
        <taxon>Alicyclobacillus</taxon>
    </lineage>
</organism>
<name>A0ABW4JF33_9BACL</name>
<dbReference type="RefSeq" id="WP_377942771.1">
    <property type="nucleotide sequence ID" value="NZ_JBHUCX010000024.1"/>
</dbReference>
<keyword evidence="2" id="KW-1185">Reference proteome</keyword>
<dbReference type="Proteomes" id="UP001597079">
    <property type="component" value="Unassembled WGS sequence"/>
</dbReference>
<reference evidence="2" key="1">
    <citation type="journal article" date="2019" name="Int. J. Syst. Evol. Microbiol.">
        <title>The Global Catalogue of Microorganisms (GCM) 10K type strain sequencing project: providing services to taxonomists for standard genome sequencing and annotation.</title>
        <authorList>
            <consortium name="The Broad Institute Genomics Platform"/>
            <consortium name="The Broad Institute Genome Sequencing Center for Infectious Disease"/>
            <person name="Wu L."/>
            <person name="Ma J."/>
        </authorList>
    </citation>
    <scope>NUCLEOTIDE SEQUENCE [LARGE SCALE GENOMIC DNA]</scope>
    <source>
        <strain evidence="2">CGMCC 1.12286</strain>
    </source>
</reference>
<protein>
    <submittedName>
        <fullName evidence="1">Aldose epimerase</fullName>
    </submittedName>
</protein>
<evidence type="ECO:0000313" key="2">
    <source>
        <dbReference type="Proteomes" id="UP001597079"/>
    </source>
</evidence>
<comment type="caution">
    <text evidence="1">The sequence shown here is derived from an EMBL/GenBank/DDBJ whole genome shotgun (WGS) entry which is preliminary data.</text>
</comment>
<evidence type="ECO:0000313" key="1">
    <source>
        <dbReference type="EMBL" id="MFD1674897.1"/>
    </source>
</evidence>
<dbReference type="PANTHER" id="PTHR11122">
    <property type="entry name" value="APOSPORY-ASSOCIATED PROTEIN C-RELATED"/>
    <property type="match status" value="1"/>
</dbReference>
<accession>A0ABW4JF33</accession>
<dbReference type="EMBL" id="JBHUCX010000024">
    <property type="protein sequence ID" value="MFD1674897.1"/>
    <property type="molecule type" value="Genomic_DNA"/>
</dbReference>
<dbReference type="InterPro" id="IPR008183">
    <property type="entry name" value="Aldose_1/G6P_1-epimerase"/>
</dbReference>
<dbReference type="InterPro" id="IPR011013">
    <property type="entry name" value="Gal_mutarotase_sf_dom"/>
</dbReference>
<dbReference type="SUPFAM" id="SSF74650">
    <property type="entry name" value="Galactose mutarotase-like"/>
    <property type="match status" value="1"/>
</dbReference>
<gene>
    <name evidence="1" type="ORF">ACFSB2_09325</name>
</gene>
<dbReference type="Gene3D" id="2.70.98.10">
    <property type="match status" value="1"/>
</dbReference>
<dbReference type="InterPro" id="IPR014718">
    <property type="entry name" value="GH-type_carb-bd"/>
</dbReference>
<dbReference type="PANTHER" id="PTHR11122:SF13">
    <property type="entry name" value="GLUCOSE-6-PHOSPHATE 1-EPIMERASE"/>
    <property type="match status" value="1"/>
</dbReference>
<dbReference type="Pfam" id="PF01263">
    <property type="entry name" value="Aldose_epim"/>
    <property type="match status" value="1"/>
</dbReference>
<proteinExistence type="predicted"/>